<name>A0A562I4N8_MICOL</name>
<evidence type="ECO:0000313" key="3">
    <source>
        <dbReference type="EMBL" id="TWH65981.1"/>
    </source>
</evidence>
<dbReference type="InterPro" id="IPR007278">
    <property type="entry name" value="DUF397"/>
</dbReference>
<protein>
    <submittedName>
        <fullName evidence="3">Uncharacterized protein DUF397</fullName>
    </submittedName>
</protein>
<keyword evidence="4" id="KW-1185">Reference proteome</keyword>
<evidence type="ECO:0000313" key="4">
    <source>
        <dbReference type="Proteomes" id="UP000319825"/>
    </source>
</evidence>
<reference evidence="3 4" key="1">
    <citation type="submission" date="2019-07" db="EMBL/GenBank/DDBJ databases">
        <title>R&amp;d 2014.</title>
        <authorList>
            <person name="Klenk H.-P."/>
        </authorList>
    </citation>
    <scope>NUCLEOTIDE SEQUENCE [LARGE SCALE GENOMIC DNA]</scope>
    <source>
        <strain evidence="3 4">DSM 43868</strain>
    </source>
</reference>
<evidence type="ECO:0000256" key="1">
    <source>
        <dbReference type="SAM" id="MobiDB-lite"/>
    </source>
</evidence>
<dbReference type="Pfam" id="PF04149">
    <property type="entry name" value="DUF397"/>
    <property type="match status" value="1"/>
</dbReference>
<evidence type="ECO:0000259" key="2">
    <source>
        <dbReference type="Pfam" id="PF04149"/>
    </source>
</evidence>
<comment type="caution">
    <text evidence="3">The sequence shown here is derived from an EMBL/GenBank/DDBJ whole genome shotgun (WGS) entry which is preliminary data.</text>
</comment>
<proteinExistence type="predicted"/>
<sequence>MDLTGARWRKSPRSNGSGGACVEVADNLPGVVAVRDSKDPSGPVLAFGPGAWGAFLSPVLGPVDHPIVTTEEPVRDVSLKRRSHAQPGRSRNSDPAAWAPGSMHPAPRADCGYGRP</sequence>
<feature type="region of interest" description="Disordered" evidence="1">
    <location>
        <begin position="71"/>
        <end position="116"/>
    </location>
</feature>
<organism evidence="3 4">
    <name type="scientific">Micromonospora olivasterospora</name>
    <dbReference type="NCBI Taxonomy" id="1880"/>
    <lineage>
        <taxon>Bacteria</taxon>
        <taxon>Bacillati</taxon>
        <taxon>Actinomycetota</taxon>
        <taxon>Actinomycetes</taxon>
        <taxon>Micromonosporales</taxon>
        <taxon>Micromonosporaceae</taxon>
        <taxon>Micromonospora</taxon>
    </lineage>
</organism>
<dbReference type="Proteomes" id="UP000319825">
    <property type="component" value="Unassembled WGS sequence"/>
</dbReference>
<dbReference type="OrthoDB" id="4301277at2"/>
<feature type="region of interest" description="Disordered" evidence="1">
    <location>
        <begin position="1"/>
        <end position="21"/>
    </location>
</feature>
<feature type="domain" description="DUF397" evidence="2">
    <location>
        <begin position="6"/>
        <end position="57"/>
    </location>
</feature>
<dbReference type="EMBL" id="VLKE01000001">
    <property type="protein sequence ID" value="TWH65981.1"/>
    <property type="molecule type" value="Genomic_DNA"/>
</dbReference>
<gene>
    <name evidence="3" type="ORF">JD77_00924</name>
</gene>
<accession>A0A562I4N8</accession>
<dbReference type="AlphaFoldDB" id="A0A562I4N8"/>